<evidence type="ECO:0000313" key="2">
    <source>
        <dbReference type="Proteomes" id="UP001057402"/>
    </source>
</evidence>
<proteinExistence type="predicted"/>
<gene>
    <name evidence="1" type="ORF">MLD38_039518</name>
</gene>
<comment type="caution">
    <text evidence="1">The sequence shown here is derived from an EMBL/GenBank/DDBJ whole genome shotgun (WGS) entry which is preliminary data.</text>
</comment>
<protein>
    <submittedName>
        <fullName evidence="1">Uncharacterized protein</fullName>
    </submittedName>
</protein>
<organism evidence="1 2">
    <name type="scientific">Melastoma candidum</name>
    <dbReference type="NCBI Taxonomy" id="119954"/>
    <lineage>
        <taxon>Eukaryota</taxon>
        <taxon>Viridiplantae</taxon>
        <taxon>Streptophyta</taxon>
        <taxon>Embryophyta</taxon>
        <taxon>Tracheophyta</taxon>
        <taxon>Spermatophyta</taxon>
        <taxon>Magnoliopsida</taxon>
        <taxon>eudicotyledons</taxon>
        <taxon>Gunneridae</taxon>
        <taxon>Pentapetalae</taxon>
        <taxon>rosids</taxon>
        <taxon>malvids</taxon>
        <taxon>Myrtales</taxon>
        <taxon>Melastomataceae</taxon>
        <taxon>Melastomatoideae</taxon>
        <taxon>Melastomateae</taxon>
        <taxon>Melastoma</taxon>
    </lineage>
</organism>
<dbReference type="EMBL" id="CM042891">
    <property type="protein sequence ID" value="KAI4303941.1"/>
    <property type="molecule type" value="Genomic_DNA"/>
</dbReference>
<keyword evidence="2" id="KW-1185">Reference proteome</keyword>
<sequence>MRKSELINRIVKLGLSDLFRRKIKEAVNESVTTCSHNNAKDSSVYHAVICFRLLVLLQYGHDVSHLPDYLLEHRGIDSFSEEALVVLLEASYLTREDEAASDAVRAFSVDAVEERMEHLGNDLSIRAFHFLELCTERVQWLDVRWQIEADERSTNRNPL</sequence>
<name>A0ACB9L2B2_9MYRT</name>
<reference evidence="2" key="1">
    <citation type="journal article" date="2023" name="Front. Plant Sci.">
        <title>Chromosomal-level genome assembly of Melastoma candidum provides insights into trichome evolution.</title>
        <authorList>
            <person name="Zhong Y."/>
            <person name="Wu W."/>
            <person name="Sun C."/>
            <person name="Zou P."/>
            <person name="Liu Y."/>
            <person name="Dai S."/>
            <person name="Zhou R."/>
        </authorList>
    </citation>
    <scope>NUCLEOTIDE SEQUENCE [LARGE SCALE GENOMIC DNA]</scope>
</reference>
<evidence type="ECO:0000313" key="1">
    <source>
        <dbReference type="EMBL" id="KAI4303941.1"/>
    </source>
</evidence>
<accession>A0ACB9L2B2</accession>
<dbReference type="Proteomes" id="UP001057402">
    <property type="component" value="Chromosome 12"/>
</dbReference>